<keyword evidence="2" id="KW-1185">Reference proteome</keyword>
<organism evidence="1 2">
    <name type="scientific">Candida boidinii</name>
    <name type="common">Yeast</name>
    <dbReference type="NCBI Taxonomy" id="5477"/>
    <lineage>
        <taxon>Eukaryota</taxon>
        <taxon>Fungi</taxon>
        <taxon>Dikarya</taxon>
        <taxon>Ascomycota</taxon>
        <taxon>Saccharomycotina</taxon>
        <taxon>Pichiomycetes</taxon>
        <taxon>Pichiales</taxon>
        <taxon>Pichiaceae</taxon>
        <taxon>Ogataea</taxon>
        <taxon>Ogataea/Candida clade</taxon>
    </lineage>
</organism>
<evidence type="ECO:0000313" key="2">
    <source>
        <dbReference type="Proteomes" id="UP001165101"/>
    </source>
</evidence>
<proteinExistence type="predicted"/>
<gene>
    <name evidence="1" type="ORF">Cboi01_000011900</name>
</gene>
<dbReference type="Proteomes" id="UP001165101">
    <property type="component" value="Unassembled WGS sequence"/>
</dbReference>
<comment type="caution">
    <text evidence="1">The sequence shown here is derived from an EMBL/GenBank/DDBJ whole genome shotgun (WGS) entry which is preliminary data.</text>
</comment>
<evidence type="ECO:0000313" key="1">
    <source>
        <dbReference type="EMBL" id="GME86985.1"/>
    </source>
</evidence>
<reference evidence="1" key="1">
    <citation type="submission" date="2023-04" db="EMBL/GenBank/DDBJ databases">
        <title>Candida boidinii NBRC 1967.</title>
        <authorList>
            <person name="Ichikawa N."/>
            <person name="Sato H."/>
            <person name="Tonouchi N."/>
        </authorList>
    </citation>
    <scope>NUCLEOTIDE SEQUENCE</scope>
    <source>
        <strain evidence="1">NBRC 1967</strain>
    </source>
</reference>
<name>A0ACB5TES6_CANBO</name>
<accession>A0ACB5TES6</accession>
<protein>
    <submittedName>
        <fullName evidence="1">Unnamed protein product</fullName>
    </submittedName>
</protein>
<sequence length="1029" mass="113059">MSTTESQLMANMPLPPQPPSQIPQQSGESQSQPSSSSSNRQSISSKSRRAPREVRFGAYILGSTLGEGEFGKVKLGWRKDGKQPSQAAIKLIRRNCIPRGSEKENKIYREINALKKLAHPNIVRLEEVLQNDKYIGIVLEYASGGELFDYILEHRYLKESMACRLFAQLVSGVDYMHSKGIVHRDLKLENLLLDKHKNIIITDFGFVNSFHGNDFMKTSCGSPCYAAPELVVSSEPYEGRKVDVWSCGVILYAMLAGYLPFDDDPQNPDGDNIARLYHYITHTPLTFPEYIQPTPRDLLRKIIVSNPRKRIDLKQVRSHPWLAPHAPFLSVTPVEWDRNHRSTRQRTVLTAAERSNRRLSLMENPTSASFMLNKSNMKSYSTQNVSAILYSNPAAPQTSSSHVMGISSSSSNASIGDSHISSSVSQQTIPISNPSYIPTSSSTVLNTPTAGGFSSSSSPTPTPTSPVANELNINNNNDNNNNNNITDSVPIDNEFKAPQNPQLSTSVSSSSSPIPSSSSTFGAHNRSNSSTSIVLQAIVEADKVEHSRRNSLSNENSIYSKSNNSRSSLFEKPSLNPSGSNNLYVPGVSVNPFETIEEDPSTKSPENKMLPPALPPSRNTGNVTKLPSRSRPRPTSYHPGTVSTSSYQFPSPDLSSLLSFASTEYNLLARPKIDREPSSSNSIKNSPLNSLSSSPTKEKRNSWCQPKVSEPILDMSMANGVLTKLNDLSLDLSETTSNTNSNISNSSNQLSPSETIENNPLLESPINVVANKKENRKSIAIDSLNSAIDMFGGPDKGLGQVVSPKIQSHLEKNAELEDENNKKVSLVHDSDESGDNTITENDTVALTDTQDNNSAKENIITEVPAGTPSVNQRRKVSNQNSLSKSNAAQQHNSSMKSHSSVDVSEKENKVYHQHSTNSNANRSKRFSLLSFYSLSNSSVDSQLKPPQNENTPSSSSSNLSQPTVTTNQSSKKVLEPSKHMNVKKSNRASMDVKANRRMSLQNTPQGSSKQETSTAKRVMDFFRRRSIRI</sequence>
<dbReference type="EMBL" id="BSXV01000026">
    <property type="protein sequence ID" value="GME86985.1"/>
    <property type="molecule type" value="Genomic_DNA"/>
</dbReference>